<dbReference type="GO" id="GO:0070507">
    <property type="term" value="P:regulation of microtubule cytoskeleton organization"/>
    <property type="evidence" value="ECO:0007669"/>
    <property type="project" value="UniProtKB-UniRule"/>
</dbReference>
<gene>
    <name evidence="13" type="ORF">CTAYLR_004891</name>
</gene>
<dbReference type="Gene3D" id="2.60.120.620">
    <property type="entry name" value="q2cbj1_9rhob like domain"/>
    <property type="match status" value="1"/>
</dbReference>
<dbReference type="SUPFAM" id="SSF48452">
    <property type="entry name" value="TPR-like"/>
    <property type="match status" value="1"/>
</dbReference>
<evidence type="ECO:0000256" key="5">
    <source>
        <dbReference type="ARBA" id="ARBA00022964"/>
    </source>
</evidence>
<evidence type="ECO:0000256" key="1">
    <source>
        <dbReference type="ARBA" id="ARBA00001961"/>
    </source>
</evidence>
<dbReference type="PROSITE" id="PS51471">
    <property type="entry name" value="FE2OG_OXY"/>
    <property type="match status" value="1"/>
</dbReference>
<comment type="similarity">
    <text evidence="10">Belongs to the acetyltransferase ATAT1 family.</text>
</comment>
<dbReference type="Gene3D" id="1.25.40.10">
    <property type="entry name" value="Tetratricopeptide repeat domain"/>
    <property type="match status" value="1"/>
</dbReference>
<dbReference type="Gene3D" id="3.40.630.30">
    <property type="match status" value="1"/>
</dbReference>
<evidence type="ECO:0000256" key="7">
    <source>
        <dbReference type="ARBA" id="ARBA00023004"/>
    </source>
</evidence>
<dbReference type="GO" id="GO:0005506">
    <property type="term" value="F:iron ion binding"/>
    <property type="evidence" value="ECO:0007669"/>
    <property type="project" value="InterPro"/>
</dbReference>
<dbReference type="PANTHER" id="PTHR12327:SF0">
    <property type="entry name" value="ALPHA-TUBULIN N-ACETYLTRANSFERASE 1"/>
    <property type="match status" value="1"/>
</dbReference>
<evidence type="ECO:0000256" key="8">
    <source>
        <dbReference type="ARBA" id="ARBA00023180"/>
    </source>
</evidence>
<dbReference type="AlphaFoldDB" id="A0AAD7UG87"/>
<dbReference type="EC" id="2.3.1.108" evidence="10"/>
<dbReference type="GO" id="GO:0016705">
    <property type="term" value="F:oxidoreductase activity, acting on paired donors, with incorporation or reduction of molecular oxygen"/>
    <property type="evidence" value="ECO:0007669"/>
    <property type="project" value="InterPro"/>
</dbReference>
<dbReference type="Proteomes" id="UP001230188">
    <property type="component" value="Unassembled WGS sequence"/>
</dbReference>
<name>A0AAD7UG87_9STRA</name>
<dbReference type="PANTHER" id="PTHR12327">
    <property type="entry name" value="ALPHA-TUBULIN N-ACETYLTRANSFERASE 1"/>
    <property type="match status" value="1"/>
</dbReference>
<protein>
    <recommendedName>
        <fullName evidence="10">Alpha-tubulin N-acetyltransferase</fullName>
        <shortName evidence="10">Alpha-TAT</shortName>
        <shortName evidence="10">TAT</shortName>
        <ecNumber evidence="10">2.3.1.108</ecNumber>
    </recommendedName>
    <alternativeName>
        <fullName evidence="10">Acetyltransferase mec-17 homolog</fullName>
    </alternativeName>
</protein>
<keyword evidence="5" id="KW-0223">Dioxygenase</keyword>
<dbReference type="InterPro" id="IPR005123">
    <property type="entry name" value="Oxoglu/Fe-dep_dioxygenase_dom"/>
</dbReference>
<comment type="function">
    <text evidence="10">Specifically acetylates 'Lys-40' in alpha-tubulin on the lumenal side of microtubules. Promotes microtubule destabilization and accelerates microtubule dynamics; this activity may be independent of acetylation activity. Acetylates alpha-tubulin with a slow enzymatic rate, due to a catalytic site that is not optimized for acetyl transfer. Enters the microtubule through each end and diffuses quickly throughout the lumen of microtubules. Acetylates only long/old microtubules because of its slow acetylation rate since it does not have time to act on dynamically unstable microtubules before the enzyme is released.</text>
</comment>
<dbReference type="InterPro" id="IPR007965">
    <property type="entry name" value="GNAT_ATAT"/>
</dbReference>
<comment type="cofactor">
    <cofactor evidence="1">
        <name>L-ascorbate</name>
        <dbReference type="ChEBI" id="CHEBI:38290"/>
    </cofactor>
</comment>
<dbReference type="EMBL" id="JAQMWT010000349">
    <property type="protein sequence ID" value="KAJ8603547.1"/>
    <property type="molecule type" value="Genomic_DNA"/>
</dbReference>
<feature type="domain" description="N-acetyltransferase" evidence="12">
    <location>
        <begin position="561"/>
        <end position="731"/>
    </location>
</feature>
<keyword evidence="14" id="KW-1185">Reference proteome</keyword>
<dbReference type="Pfam" id="PF05301">
    <property type="entry name" value="Acetyltransf_16"/>
    <property type="match status" value="1"/>
</dbReference>
<comment type="catalytic activity">
    <reaction evidence="10">
        <text>L-lysyl-[alpha-tubulin] + acetyl-CoA = N(6)-acetyl-L-lysyl-[alpha-tubulin] + CoA + H(+)</text>
        <dbReference type="Rhea" id="RHEA:15277"/>
        <dbReference type="Rhea" id="RHEA-COMP:11278"/>
        <dbReference type="Rhea" id="RHEA-COMP:11279"/>
        <dbReference type="ChEBI" id="CHEBI:15378"/>
        <dbReference type="ChEBI" id="CHEBI:29969"/>
        <dbReference type="ChEBI" id="CHEBI:57287"/>
        <dbReference type="ChEBI" id="CHEBI:57288"/>
        <dbReference type="ChEBI" id="CHEBI:61930"/>
        <dbReference type="EC" id="2.3.1.108"/>
    </reaction>
</comment>
<keyword evidence="7" id="KW-0408">Iron</keyword>
<keyword evidence="8" id="KW-0325">Glycoprotein</keyword>
<dbReference type="InterPro" id="IPR038746">
    <property type="entry name" value="Atat"/>
</dbReference>
<dbReference type="GO" id="GO:0051213">
    <property type="term" value="F:dioxygenase activity"/>
    <property type="evidence" value="ECO:0007669"/>
    <property type="project" value="UniProtKB-KW"/>
</dbReference>
<evidence type="ECO:0000256" key="4">
    <source>
        <dbReference type="ARBA" id="ARBA00022824"/>
    </source>
</evidence>
<evidence type="ECO:0000256" key="3">
    <source>
        <dbReference type="ARBA" id="ARBA00022723"/>
    </source>
</evidence>
<evidence type="ECO:0000259" key="12">
    <source>
        <dbReference type="PROSITE" id="PS51730"/>
    </source>
</evidence>
<feature type="site" description="Crucial for catalytic activity" evidence="10">
    <location>
        <position position="612"/>
    </location>
</feature>
<keyword evidence="9 10" id="KW-0012">Acyltransferase</keyword>
<comment type="caution">
    <text evidence="10">Lacks conserved residue(s) required for the propagation of feature annotation.</text>
</comment>
<evidence type="ECO:0000256" key="2">
    <source>
        <dbReference type="ARBA" id="ARBA00022679"/>
    </source>
</evidence>
<dbReference type="GO" id="GO:0031418">
    <property type="term" value="F:L-ascorbic acid binding"/>
    <property type="evidence" value="ECO:0007669"/>
    <property type="project" value="InterPro"/>
</dbReference>
<keyword evidence="4" id="KW-0256">Endoplasmic reticulum</keyword>
<dbReference type="GO" id="GO:0005874">
    <property type="term" value="C:microtubule"/>
    <property type="evidence" value="ECO:0007669"/>
    <property type="project" value="InterPro"/>
</dbReference>
<dbReference type="PROSITE" id="PS51730">
    <property type="entry name" value="GNAT_ATAT"/>
    <property type="match status" value="1"/>
</dbReference>
<dbReference type="Pfam" id="PF25238">
    <property type="entry name" value="OGFOD2-like"/>
    <property type="match status" value="1"/>
</dbReference>
<proteinExistence type="inferred from homology"/>
<evidence type="ECO:0000259" key="11">
    <source>
        <dbReference type="PROSITE" id="PS51471"/>
    </source>
</evidence>
<dbReference type="InterPro" id="IPR006620">
    <property type="entry name" value="Pro_4_hyd_alph"/>
</dbReference>
<evidence type="ECO:0000313" key="14">
    <source>
        <dbReference type="Proteomes" id="UP001230188"/>
    </source>
</evidence>
<evidence type="ECO:0000313" key="13">
    <source>
        <dbReference type="EMBL" id="KAJ8603547.1"/>
    </source>
</evidence>
<comment type="caution">
    <text evidence="13">The sequence shown here is derived from an EMBL/GenBank/DDBJ whole genome shotgun (WGS) entry which is preliminary data.</text>
</comment>
<feature type="domain" description="Fe2OG dioxygenase" evidence="11">
    <location>
        <begin position="423"/>
        <end position="517"/>
    </location>
</feature>
<reference evidence="13" key="1">
    <citation type="submission" date="2023-01" db="EMBL/GenBank/DDBJ databases">
        <title>Metagenome sequencing of chrysophaentin producing Chrysophaeum taylorii.</title>
        <authorList>
            <person name="Davison J."/>
            <person name="Bewley C."/>
        </authorList>
    </citation>
    <scope>NUCLEOTIDE SEQUENCE</scope>
    <source>
        <strain evidence="13">NIES-1699</strain>
    </source>
</reference>
<sequence length="734" mass="82347">MEFEKLRLEGNALMETDPAGALAKYKKAAEVGDGLERAQALANAAAAELRLGRFGEAEGTATKALEIRVSVTALYRRAVARRMLKAYEEAYDDLVAAMAIEPLPVLREEISALRRAATSDDDEVDRLDALVKKHGLDLEDGDRTSAGDVARACTEPFYAGRGPRNGIEAYAGGEEIKYFGPAGVQLVDGVMVKQEGPTVMDVVIRDESYYYGTLVFRLAFAERYPSAPPRVRCESIVQHAMFSDPHARRATLEFYDKLLEKKPISVANTVATIREVLAGGDSNEWARYARKHKERQLIIDAFKKHHHAAPELYEEGSLLEAAVWGALEPAVRDALGSGDAASCCEKVTDGVWSLDLFTPTFSKRLIDEIDCFYASGLPAQRPNSMNNYGVIVNDVGLENFVTTLQRLVLEPIAARLFDRWQFDSHHAFIVKYRSDEDSHLDIHTDDSDVTFNVCLGRDFEGCGLVFCGTIGKPDHRSHKITFHHKVGRCVVHLGSRRHGADHITKGERLNLVVWNHSLAYRDSVAATAHNRDYSVEQGPPDPRCVSYTHDRDYGRFKDYPKDRAHFRGRGCKPDQPFLVIITKESLVDDDDDDDRWSKERIDALGAASAKAQGLRHPITSVALLGPKQTLYACEHGLLKCGPKHLYYWRRDGTMIELDAMCLLDFFVEEAFRRRGIGRGLFERMLTDQKARASCLAYDRPSSNLLPFLKKHYNLSAYVPQPTNFVIFDDFFFKD</sequence>
<evidence type="ECO:0000256" key="6">
    <source>
        <dbReference type="ARBA" id="ARBA00023002"/>
    </source>
</evidence>
<organism evidence="13 14">
    <name type="scientific">Chrysophaeum taylorii</name>
    <dbReference type="NCBI Taxonomy" id="2483200"/>
    <lineage>
        <taxon>Eukaryota</taxon>
        <taxon>Sar</taxon>
        <taxon>Stramenopiles</taxon>
        <taxon>Ochrophyta</taxon>
        <taxon>Pelagophyceae</taxon>
        <taxon>Pelagomonadales</taxon>
        <taxon>Pelagomonadaceae</taxon>
        <taxon>Chrysophaeum</taxon>
    </lineage>
</organism>
<accession>A0AAD7UG87</accession>
<keyword evidence="6" id="KW-0560">Oxidoreductase</keyword>
<keyword evidence="2 10" id="KW-0808">Transferase</keyword>
<dbReference type="InterPro" id="IPR011990">
    <property type="entry name" value="TPR-like_helical_dom_sf"/>
</dbReference>
<dbReference type="SMART" id="SM00702">
    <property type="entry name" value="P4Hc"/>
    <property type="match status" value="1"/>
</dbReference>
<evidence type="ECO:0000256" key="9">
    <source>
        <dbReference type="ARBA" id="ARBA00023315"/>
    </source>
</evidence>
<feature type="binding site" evidence="10">
    <location>
        <begin position="665"/>
        <end position="678"/>
    </location>
    <ligand>
        <name>acetyl-CoA</name>
        <dbReference type="ChEBI" id="CHEBI:57288"/>
    </ligand>
</feature>
<dbReference type="GO" id="GO:0019799">
    <property type="term" value="F:tubulin N-acetyltransferase activity"/>
    <property type="evidence" value="ECO:0007669"/>
    <property type="project" value="UniProtKB-UniRule"/>
</dbReference>
<keyword evidence="3" id="KW-0479">Metal-binding</keyword>
<evidence type="ECO:0000256" key="10">
    <source>
        <dbReference type="HAMAP-Rule" id="MF_03130"/>
    </source>
</evidence>
<dbReference type="HAMAP" id="MF_03130">
    <property type="entry name" value="mec17"/>
    <property type="match status" value="1"/>
</dbReference>